<dbReference type="SUPFAM" id="SSF56801">
    <property type="entry name" value="Acetyl-CoA synthetase-like"/>
    <property type="match status" value="1"/>
</dbReference>
<evidence type="ECO:0000256" key="2">
    <source>
        <dbReference type="ARBA" id="ARBA00022598"/>
    </source>
</evidence>
<keyword evidence="6" id="KW-1185">Reference proteome</keyword>
<comment type="similarity">
    <text evidence="1">Belongs to the ATP-dependent AMP-binding enzyme family.</text>
</comment>
<dbReference type="GO" id="GO:0004467">
    <property type="term" value="F:long-chain fatty acid-CoA ligase activity"/>
    <property type="evidence" value="ECO:0007669"/>
    <property type="project" value="TreeGrafter"/>
</dbReference>
<dbReference type="Proteomes" id="UP001203852">
    <property type="component" value="Unassembled WGS sequence"/>
</dbReference>
<dbReference type="InterPro" id="IPR000873">
    <property type="entry name" value="AMP-dep_synth/lig_dom"/>
</dbReference>
<dbReference type="InterPro" id="IPR025110">
    <property type="entry name" value="AMP-bd_C"/>
</dbReference>
<proteinExistence type="inferred from homology"/>
<dbReference type="GO" id="GO:0005811">
    <property type="term" value="C:lipid droplet"/>
    <property type="evidence" value="ECO:0007669"/>
    <property type="project" value="TreeGrafter"/>
</dbReference>
<gene>
    <name evidence="5" type="ORF">EDD36DRAFT_106600</name>
</gene>
<name>A0AAN6DMR8_9EURO</name>
<dbReference type="GO" id="GO:0005324">
    <property type="term" value="F:long-chain fatty acid transmembrane transporter activity"/>
    <property type="evidence" value="ECO:0007669"/>
    <property type="project" value="TreeGrafter"/>
</dbReference>
<sequence>MDTNSLAATAAKVAVASVAGLASYAYLDAKVGIGADVKQLRHDRSWRRRLDQRIKDLGGDCSLYRLFEQADQAADALWFENQSWTYGQLRDDADRVATILDRHNVGPGRCVAVFTTNTPEMVITCLALSKLGSVMALINTNLRDATLQHCLNVANADLIIVTPDLAAFAPTGISRLVLNLYSFNEPGPATGHGDDDHDKTVIRVTLDELCRTEPFFSTRNQRLADVAILIYTSGTTGKPKACAIRNMQIMVTSNPLTSDVENSKLYYPLRTYSPLPLFHGTAFFTGFTYVVGCSGTLCLRRKFSVTHFFEDMVLAKATRMLYIGELCRYLIAAPASQYDRLHKCIVAHGNGMRKDIWQPFMERYNIPEIREFYRSTEGLAKFDNHGRGVWGAGSIGFSGPLGRLFEDQTFLVKVDPETQEPVRDARTGFCQKAGLGEPGEAIGRCRDRSLLTEYFGNTEATEGKMLANVFQKGDLFQRMGDFLTQDASGWVQFSDRMGDTFRWKGENVSTAEVRDFICGMKEVQDAVVYGVKLDKYDGQAGGAAIVLKTNDAAIEKLFTSNLRASLRDKGLPDYAVPRLVRITASIAAGDTYKQAKNDVARRDWSPRGNTHGDNLYILQNSTFKPLTDSSWEQVEQGKEKL</sequence>
<protein>
    <submittedName>
        <fullName evidence="5">Bifunctional fatty acid transporter/acyl-CoA synthetase</fullName>
    </submittedName>
</protein>
<evidence type="ECO:0000256" key="1">
    <source>
        <dbReference type="ARBA" id="ARBA00006432"/>
    </source>
</evidence>
<dbReference type="Gene3D" id="3.30.300.30">
    <property type="match status" value="1"/>
</dbReference>
<dbReference type="InterPro" id="IPR042099">
    <property type="entry name" value="ANL_N_sf"/>
</dbReference>
<dbReference type="Gene3D" id="3.40.50.12780">
    <property type="entry name" value="N-terminal domain of ligase-like"/>
    <property type="match status" value="1"/>
</dbReference>
<keyword evidence="2" id="KW-0436">Ligase</keyword>
<dbReference type="GO" id="GO:0009898">
    <property type="term" value="C:cytoplasmic side of plasma membrane"/>
    <property type="evidence" value="ECO:0007669"/>
    <property type="project" value="TreeGrafter"/>
</dbReference>
<evidence type="ECO:0000259" key="4">
    <source>
        <dbReference type="Pfam" id="PF13193"/>
    </source>
</evidence>
<dbReference type="Pfam" id="PF13193">
    <property type="entry name" value="AMP-binding_C"/>
    <property type="match status" value="1"/>
</dbReference>
<dbReference type="EMBL" id="MU404364">
    <property type="protein sequence ID" value="KAI1608178.1"/>
    <property type="molecule type" value="Genomic_DNA"/>
</dbReference>
<evidence type="ECO:0000259" key="3">
    <source>
        <dbReference type="Pfam" id="PF00501"/>
    </source>
</evidence>
<comment type="caution">
    <text evidence="5">The sequence shown here is derived from an EMBL/GenBank/DDBJ whole genome shotgun (WGS) entry which is preliminary data.</text>
</comment>
<evidence type="ECO:0000313" key="5">
    <source>
        <dbReference type="EMBL" id="KAI1608178.1"/>
    </source>
</evidence>
<evidence type="ECO:0000313" key="6">
    <source>
        <dbReference type="Proteomes" id="UP001203852"/>
    </source>
</evidence>
<dbReference type="GO" id="GO:0005777">
    <property type="term" value="C:peroxisome"/>
    <property type="evidence" value="ECO:0007669"/>
    <property type="project" value="TreeGrafter"/>
</dbReference>
<dbReference type="GO" id="GO:0044539">
    <property type="term" value="P:long-chain fatty acid import into cell"/>
    <property type="evidence" value="ECO:0007669"/>
    <property type="project" value="TreeGrafter"/>
</dbReference>
<dbReference type="AlphaFoldDB" id="A0AAN6DMR8"/>
<feature type="domain" description="AMP-binding enzyme C-terminal" evidence="4">
    <location>
        <begin position="516"/>
        <end position="584"/>
    </location>
</feature>
<reference evidence="5" key="1">
    <citation type="journal article" date="2022" name="bioRxiv">
        <title>Deciphering the potential niche of two novel black yeast fungi from a biological soil crust based on their genomes, phenotypes, and melanin regulation.</title>
        <authorList>
            <consortium name="DOE Joint Genome Institute"/>
            <person name="Carr E.C."/>
            <person name="Barton Q."/>
            <person name="Grambo S."/>
            <person name="Sullivan M."/>
            <person name="Renfro C.M."/>
            <person name="Kuo A."/>
            <person name="Pangilinan J."/>
            <person name="Lipzen A."/>
            <person name="Keymanesh K."/>
            <person name="Savage E."/>
            <person name="Barry K."/>
            <person name="Grigoriev I.V."/>
            <person name="Riekhof W.R."/>
            <person name="Harris S.S."/>
        </authorList>
    </citation>
    <scope>NUCLEOTIDE SEQUENCE</scope>
    <source>
        <strain evidence="5">JF 03-4F</strain>
    </source>
</reference>
<dbReference type="InterPro" id="IPR020845">
    <property type="entry name" value="AMP-binding_CS"/>
</dbReference>
<feature type="domain" description="AMP-dependent synthetase/ligase" evidence="3">
    <location>
        <begin position="72"/>
        <end position="428"/>
    </location>
</feature>
<accession>A0AAN6DMR8</accession>
<dbReference type="InterPro" id="IPR045851">
    <property type="entry name" value="AMP-bd_C_sf"/>
</dbReference>
<dbReference type="PANTHER" id="PTHR43107:SF20">
    <property type="entry name" value="FATTY ACID TRANSPORTER_ACYL-COA SYNTHETASE (FAT1), PUTATIVE (AFU_ORTHOLOGUE AFUA_2G11360)-RELATED"/>
    <property type="match status" value="1"/>
</dbReference>
<dbReference type="Pfam" id="PF00501">
    <property type="entry name" value="AMP-binding"/>
    <property type="match status" value="1"/>
</dbReference>
<organism evidence="5 6">
    <name type="scientific">Exophiala viscosa</name>
    <dbReference type="NCBI Taxonomy" id="2486360"/>
    <lineage>
        <taxon>Eukaryota</taxon>
        <taxon>Fungi</taxon>
        <taxon>Dikarya</taxon>
        <taxon>Ascomycota</taxon>
        <taxon>Pezizomycotina</taxon>
        <taxon>Eurotiomycetes</taxon>
        <taxon>Chaetothyriomycetidae</taxon>
        <taxon>Chaetothyriales</taxon>
        <taxon>Herpotrichiellaceae</taxon>
        <taxon>Exophiala</taxon>
    </lineage>
</organism>
<dbReference type="PANTHER" id="PTHR43107">
    <property type="entry name" value="LONG-CHAIN FATTY ACID TRANSPORT PROTEIN"/>
    <property type="match status" value="1"/>
</dbReference>
<dbReference type="PROSITE" id="PS00455">
    <property type="entry name" value="AMP_BINDING"/>
    <property type="match status" value="1"/>
</dbReference>